<dbReference type="STRING" id="457427.SSOG_06861"/>
<feature type="domain" description="DUF6286" evidence="3">
    <location>
        <begin position="113"/>
        <end position="220"/>
    </location>
</feature>
<sequence>MRGGTAPCDDPGRRTHGHGGAGGGRDRGTAALTAAGPGEGPMNDCRRFWSARRVPAGLTALVLLGALGLLLYDIVSARTGHPVMEWRHWLAEQLATRPLHDGWIVGIAVALIVIGAWMVALALTPGLRGLLPMGDDDNDAHAIRAGIDRTAVRLVLRDRAMAVPGVRAVRVDVGRRRIRARAQAHFRDLDEVRADLLTALGDGIRQLGLARRPVLSVRVRRPAR</sequence>
<evidence type="ECO:0000313" key="5">
    <source>
        <dbReference type="Proteomes" id="UP000003963"/>
    </source>
</evidence>
<keyword evidence="2" id="KW-1133">Transmembrane helix</keyword>
<feature type="region of interest" description="Disordered" evidence="1">
    <location>
        <begin position="1"/>
        <end position="38"/>
    </location>
</feature>
<protein>
    <submittedName>
        <fullName evidence="4">Putative membrane protein</fullName>
    </submittedName>
</protein>
<name>D9WDE0_9ACTN</name>
<evidence type="ECO:0000259" key="3">
    <source>
        <dbReference type="Pfam" id="PF19803"/>
    </source>
</evidence>
<reference evidence="4 5" key="1">
    <citation type="submission" date="2009-02" db="EMBL/GenBank/DDBJ databases">
        <title>Annotation of Streptomyces hygroscopicus strain ATCC 53653.</title>
        <authorList>
            <consortium name="The Broad Institute Genome Sequencing Platform"/>
            <consortium name="Broad Institute Microbial Sequencing Center"/>
            <person name="Fischbach M."/>
            <person name="Godfrey P."/>
            <person name="Ward D."/>
            <person name="Young S."/>
            <person name="Zeng Q."/>
            <person name="Koehrsen M."/>
            <person name="Alvarado L."/>
            <person name="Berlin A.M."/>
            <person name="Bochicchio J."/>
            <person name="Borenstein D."/>
            <person name="Chapman S.B."/>
            <person name="Chen Z."/>
            <person name="Engels R."/>
            <person name="Freedman E."/>
            <person name="Gellesch M."/>
            <person name="Goldberg J."/>
            <person name="Griggs A."/>
            <person name="Gujja S."/>
            <person name="Heilman E.R."/>
            <person name="Heiman D.I."/>
            <person name="Hepburn T.A."/>
            <person name="Howarth C."/>
            <person name="Jen D."/>
            <person name="Larson L."/>
            <person name="Lewis B."/>
            <person name="Mehta T."/>
            <person name="Park D."/>
            <person name="Pearson M."/>
            <person name="Richards J."/>
            <person name="Roberts A."/>
            <person name="Saif S."/>
            <person name="Shea T.D."/>
            <person name="Shenoy N."/>
            <person name="Sisk P."/>
            <person name="Stolte C."/>
            <person name="Sykes S.N."/>
            <person name="Thomson T."/>
            <person name="Walk T."/>
            <person name="White J."/>
            <person name="Yandava C."/>
            <person name="Straight P."/>
            <person name="Clardy J."/>
            <person name="Hung D."/>
            <person name="Kolter R."/>
            <person name="Mekalanos J."/>
            <person name="Walker S."/>
            <person name="Walsh C.T."/>
            <person name="Wieland-Brown L.C."/>
            <person name="Haas B."/>
            <person name="Nusbaum C."/>
            <person name="Birren B."/>
        </authorList>
    </citation>
    <scope>NUCLEOTIDE SEQUENCE [LARGE SCALE GENOMIC DNA]</scope>
    <source>
        <strain evidence="4 5">ATCC 53653</strain>
    </source>
</reference>
<evidence type="ECO:0000313" key="4">
    <source>
        <dbReference type="EMBL" id="EFL27147.1"/>
    </source>
</evidence>
<dbReference type="AlphaFoldDB" id="D9WDE0"/>
<keyword evidence="5" id="KW-1185">Reference proteome</keyword>
<dbReference type="HOGENOM" id="CLU_087614_0_0_11"/>
<accession>D9WDE0</accession>
<evidence type="ECO:0000256" key="1">
    <source>
        <dbReference type="SAM" id="MobiDB-lite"/>
    </source>
</evidence>
<organism evidence="4 5">
    <name type="scientific">Streptomyces himastatinicus ATCC 53653</name>
    <dbReference type="NCBI Taxonomy" id="457427"/>
    <lineage>
        <taxon>Bacteria</taxon>
        <taxon>Bacillati</taxon>
        <taxon>Actinomycetota</taxon>
        <taxon>Actinomycetes</taxon>
        <taxon>Kitasatosporales</taxon>
        <taxon>Streptomycetaceae</taxon>
        <taxon>Streptomyces</taxon>
        <taxon>Streptomyces violaceusniger group</taxon>
    </lineage>
</organism>
<evidence type="ECO:0000256" key="2">
    <source>
        <dbReference type="SAM" id="Phobius"/>
    </source>
</evidence>
<keyword evidence="2" id="KW-0812">Transmembrane</keyword>
<feature type="transmembrane region" description="Helical" evidence="2">
    <location>
        <begin position="103"/>
        <end position="123"/>
    </location>
</feature>
<dbReference type="Pfam" id="PF19803">
    <property type="entry name" value="DUF6286"/>
    <property type="match status" value="1"/>
</dbReference>
<feature type="transmembrane region" description="Helical" evidence="2">
    <location>
        <begin position="56"/>
        <end position="75"/>
    </location>
</feature>
<dbReference type="Proteomes" id="UP000003963">
    <property type="component" value="Unassembled WGS sequence"/>
</dbReference>
<gene>
    <name evidence="4" type="ORF">SSOG_06861</name>
</gene>
<dbReference type="InterPro" id="IPR046253">
    <property type="entry name" value="DUF6286"/>
</dbReference>
<keyword evidence="2" id="KW-0472">Membrane</keyword>
<dbReference type="EMBL" id="GG657754">
    <property type="protein sequence ID" value="EFL27147.1"/>
    <property type="molecule type" value="Genomic_DNA"/>
</dbReference>
<proteinExistence type="predicted"/>